<proteinExistence type="predicted"/>
<dbReference type="Proteomes" id="UP000277580">
    <property type="component" value="Unassembled WGS sequence"/>
</dbReference>
<dbReference type="AlphaFoldDB" id="A0A3N4KKB1"/>
<reference evidence="1 2" key="1">
    <citation type="journal article" date="2018" name="Nat. Ecol. Evol.">
        <title>Pezizomycetes genomes reveal the molecular basis of ectomycorrhizal truffle lifestyle.</title>
        <authorList>
            <person name="Murat C."/>
            <person name="Payen T."/>
            <person name="Noel B."/>
            <person name="Kuo A."/>
            <person name="Morin E."/>
            <person name="Chen J."/>
            <person name="Kohler A."/>
            <person name="Krizsan K."/>
            <person name="Balestrini R."/>
            <person name="Da Silva C."/>
            <person name="Montanini B."/>
            <person name="Hainaut M."/>
            <person name="Levati E."/>
            <person name="Barry K.W."/>
            <person name="Belfiori B."/>
            <person name="Cichocki N."/>
            <person name="Clum A."/>
            <person name="Dockter R.B."/>
            <person name="Fauchery L."/>
            <person name="Guy J."/>
            <person name="Iotti M."/>
            <person name="Le Tacon F."/>
            <person name="Lindquist E.A."/>
            <person name="Lipzen A."/>
            <person name="Malagnac F."/>
            <person name="Mello A."/>
            <person name="Molinier V."/>
            <person name="Miyauchi S."/>
            <person name="Poulain J."/>
            <person name="Riccioni C."/>
            <person name="Rubini A."/>
            <person name="Sitrit Y."/>
            <person name="Splivallo R."/>
            <person name="Traeger S."/>
            <person name="Wang M."/>
            <person name="Zifcakova L."/>
            <person name="Wipf D."/>
            <person name="Zambonelli A."/>
            <person name="Paolocci F."/>
            <person name="Nowrousian M."/>
            <person name="Ottonello S."/>
            <person name="Baldrian P."/>
            <person name="Spatafora J.W."/>
            <person name="Henrissat B."/>
            <person name="Nagy L.G."/>
            <person name="Aury J.M."/>
            <person name="Wincker P."/>
            <person name="Grigoriev I.V."/>
            <person name="Bonfante P."/>
            <person name="Martin F.M."/>
        </authorList>
    </citation>
    <scope>NUCLEOTIDE SEQUENCE [LARGE SCALE GENOMIC DNA]</scope>
    <source>
        <strain evidence="1 2">CCBAS932</strain>
    </source>
</reference>
<dbReference type="EMBL" id="ML119159">
    <property type="protein sequence ID" value="RPB08761.1"/>
    <property type="molecule type" value="Genomic_DNA"/>
</dbReference>
<name>A0A3N4KKB1_9PEZI</name>
<evidence type="ECO:0000313" key="2">
    <source>
        <dbReference type="Proteomes" id="UP000277580"/>
    </source>
</evidence>
<gene>
    <name evidence="1" type="ORF">P167DRAFT_334166</name>
</gene>
<dbReference type="InParanoid" id="A0A3N4KKB1"/>
<keyword evidence="2" id="KW-1185">Reference proteome</keyword>
<organism evidence="1 2">
    <name type="scientific">Morchella conica CCBAS932</name>
    <dbReference type="NCBI Taxonomy" id="1392247"/>
    <lineage>
        <taxon>Eukaryota</taxon>
        <taxon>Fungi</taxon>
        <taxon>Dikarya</taxon>
        <taxon>Ascomycota</taxon>
        <taxon>Pezizomycotina</taxon>
        <taxon>Pezizomycetes</taxon>
        <taxon>Pezizales</taxon>
        <taxon>Morchellaceae</taxon>
        <taxon>Morchella</taxon>
    </lineage>
</organism>
<evidence type="ECO:0000313" key="1">
    <source>
        <dbReference type="EMBL" id="RPB08761.1"/>
    </source>
</evidence>
<accession>A0A3N4KKB1</accession>
<sequence>MDTVLARKCFLERTTLRQKLIYGFFVGSLHSRRQEVLSKYDRSMHGEYSRNSICRISIRRIPCYPVRNPLGFWFFLLQDQFAIPEFLLSRMKSFESWQSGISSCDCTGKALGVYFGLFRERHLPHNTGS</sequence>
<protein>
    <submittedName>
        <fullName evidence="1">Uncharacterized protein</fullName>
    </submittedName>
</protein>